<evidence type="ECO:0000313" key="7">
    <source>
        <dbReference type="Proteomes" id="UP000823786"/>
    </source>
</evidence>
<evidence type="ECO:0000256" key="4">
    <source>
        <dbReference type="PROSITE-ProRule" id="PRU00335"/>
    </source>
</evidence>
<feature type="domain" description="HTH tetR-type" evidence="5">
    <location>
        <begin position="15"/>
        <end position="75"/>
    </location>
</feature>
<evidence type="ECO:0000256" key="1">
    <source>
        <dbReference type="ARBA" id="ARBA00023015"/>
    </source>
</evidence>
<dbReference type="Pfam" id="PF00440">
    <property type="entry name" value="TetR_N"/>
    <property type="match status" value="1"/>
</dbReference>
<proteinExistence type="predicted"/>
<evidence type="ECO:0000256" key="3">
    <source>
        <dbReference type="ARBA" id="ARBA00023163"/>
    </source>
</evidence>
<dbReference type="PROSITE" id="PS50977">
    <property type="entry name" value="HTH_TETR_2"/>
    <property type="match status" value="1"/>
</dbReference>
<keyword evidence="7" id="KW-1185">Reference proteome</keyword>
<protein>
    <submittedName>
        <fullName evidence="6">AcrR family transcriptional regulator</fullName>
    </submittedName>
</protein>
<feature type="DNA-binding region" description="H-T-H motif" evidence="4">
    <location>
        <begin position="38"/>
        <end position="57"/>
    </location>
</feature>
<dbReference type="RefSeq" id="WP_209853738.1">
    <property type="nucleotide sequence ID" value="NZ_JAGGJV010000005.1"/>
</dbReference>
<dbReference type="Proteomes" id="UP000823786">
    <property type="component" value="Unassembled WGS sequence"/>
</dbReference>
<dbReference type="InterPro" id="IPR025996">
    <property type="entry name" value="MT1864/Rv1816-like_C"/>
</dbReference>
<comment type="caution">
    <text evidence="6">The sequence shown here is derived from an EMBL/GenBank/DDBJ whole genome shotgun (WGS) entry which is preliminary data.</text>
</comment>
<keyword evidence="1" id="KW-0805">Transcription regulation</keyword>
<dbReference type="PANTHER" id="PTHR30055:SF220">
    <property type="entry name" value="TETR-FAMILY REGULATORY PROTEIN"/>
    <property type="match status" value="1"/>
</dbReference>
<organism evidence="6 7">
    <name type="scientific">Rhizobium herbae</name>
    <dbReference type="NCBI Taxonomy" id="508661"/>
    <lineage>
        <taxon>Bacteria</taxon>
        <taxon>Pseudomonadati</taxon>
        <taxon>Pseudomonadota</taxon>
        <taxon>Alphaproteobacteria</taxon>
        <taxon>Hyphomicrobiales</taxon>
        <taxon>Rhizobiaceae</taxon>
        <taxon>Rhizobium/Agrobacterium group</taxon>
        <taxon>Rhizobium</taxon>
    </lineage>
</organism>
<evidence type="ECO:0000259" key="5">
    <source>
        <dbReference type="PROSITE" id="PS50977"/>
    </source>
</evidence>
<dbReference type="PANTHER" id="PTHR30055">
    <property type="entry name" value="HTH-TYPE TRANSCRIPTIONAL REGULATOR RUTR"/>
    <property type="match status" value="1"/>
</dbReference>
<dbReference type="Gene3D" id="1.10.357.10">
    <property type="entry name" value="Tetracycline Repressor, domain 2"/>
    <property type="match status" value="1"/>
</dbReference>
<dbReference type="SUPFAM" id="SSF46689">
    <property type="entry name" value="Homeodomain-like"/>
    <property type="match status" value="1"/>
</dbReference>
<accession>A0ABS4EP50</accession>
<dbReference type="InterPro" id="IPR050109">
    <property type="entry name" value="HTH-type_TetR-like_transc_reg"/>
</dbReference>
<keyword evidence="2 4" id="KW-0238">DNA-binding</keyword>
<dbReference type="PRINTS" id="PR00455">
    <property type="entry name" value="HTHTETR"/>
</dbReference>
<gene>
    <name evidence="6" type="ORF">J2Z75_003235</name>
</gene>
<dbReference type="Pfam" id="PF13305">
    <property type="entry name" value="TetR_C_33"/>
    <property type="match status" value="1"/>
</dbReference>
<dbReference type="SUPFAM" id="SSF48498">
    <property type="entry name" value="Tetracyclin repressor-like, C-terminal domain"/>
    <property type="match status" value="1"/>
</dbReference>
<dbReference type="InterPro" id="IPR001647">
    <property type="entry name" value="HTH_TetR"/>
</dbReference>
<dbReference type="InterPro" id="IPR036271">
    <property type="entry name" value="Tet_transcr_reg_TetR-rel_C_sf"/>
</dbReference>
<sequence length="211" mass="23113">MTSESQTARAGYHHGNLTEVLLEAAIALIEEKGVDALSVREVAKRSGVSPGAPFRHFSSKTALLTAVAEQAMGRLTAAVRAEMSKAGDADPIEALRAIGRGYLAWALSNPTHFQVISSRSLIDFHASPRLVEENEAIRIVMVDLIARAQREGRLRPGIVPADLVFSSRAFIYGVARMWIDGHFKEWHVERPAPEAMESALDLFIKMIDAKP</sequence>
<evidence type="ECO:0000313" key="6">
    <source>
        <dbReference type="EMBL" id="MBP1859718.1"/>
    </source>
</evidence>
<dbReference type="InterPro" id="IPR009057">
    <property type="entry name" value="Homeodomain-like_sf"/>
</dbReference>
<evidence type="ECO:0000256" key="2">
    <source>
        <dbReference type="ARBA" id="ARBA00023125"/>
    </source>
</evidence>
<dbReference type="EMBL" id="JAGGJV010000005">
    <property type="protein sequence ID" value="MBP1859718.1"/>
    <property type="molecule type" value="Genomic_DNA"/>
</dbReference>
<reference evidence="6 7" key="1">
    <citation type="submission" date="2021-03" db="EMBL/GenBank/DDBJ databases">
        <title>Genomic Encyclopedia of Type Strains, Phase IV (KMG-IV): sequencing the most valuable type-strain genomes for metagenomic binning, comparative biology and taxonomic classification.</title>
        <authorList>
            <person name="Goeker M."/>
        </authorList>
    </citation>
    <scope>NUCLEOTIDE SEQUENCE [LARGE SCALE GENOMIC DNA]</scope>
    <source>
        <strain evidence="6 7">DSM 26427</strain>
    </source>
</reference>
<keyword evidence="3" id="KW-0804">Transcription</keyword>
<name>A0ABS4EP50_9HYPH</name>